<feature type="compositionally biased region" description="Basic residues" evidence="1">
    <location>
        <begin position="89"/>
        <end position="100"/>
    </location>
</feature>
<sequence>MDQYERGETATLSGKAQELAMLARATLQAHHRLLEEHGMTPNACLAELRRVGGEAAVEKVRRQAEETLRTMDERIEREVMHAPASSRPLSRRLAQHGRRL</sequence>
<protein>
    <submittedName>
        <fullName evidence="2">Uncharacterized protein</fullName>
    </submittedName>
</protein>
<name>A0ABU1NEU1_9BURK</name>
<proteinExistence type="predicted"/>
<dbReference type="RefSeq" id="WP_309902456.1">
    <property type="nucleotide sequence ID" value="NZ_JAVDRF010000005.1"/>
</dbReference>
<reference evidence="2 3" key="1">
    <citation type="submission" date="2023-07" db="EMBL/GenBank/DDBJ databases">
        <title>Sorghum-associated microbial communities from plants grown in Nebraska, USA.</title>
        <authorList>
            <person name="Schachtman D."/>
        </authorList>
    </citation>
    <scope>NUCLEOTIDE SEQUENCE [LARGE SCALE GENOMIC DNA]</scope>
    <source>
        <strain evidence="2 3">DS1781</strain>
    </source>
</reference>
<evidence type="ECO:0000256" key="1">
    <source>
        <dbReference type="SAM" id="MobiDB-lite"/>
    </source>
</evidence>
<dbReference type="Proteomes" id="UP001184230">
    <property type="component" value="Unassembled WGS sequence"/>
</dbReference>
<gene>
    <name evidence="2" type="ORF">J2739_002730</name>
</gene>
<evidence type="ECO:0000313" key="2">
    <source>
        <dbReference type="EMBL" id="MDR6536957.1"/>
    </source>
</evidence>
<keyword evidence="3" id="KW-1185">Reference proteome</keyword>
<evidence type="ECO:0000313" key="3">
    <source>
        <dbReference type="Proteomes" id="UP001184230"/>
    </source>
</evidence>
<dbReference type="EMBL" id="JAVDRF010000005">
    <property type="protein sequence ID" value="MDR6536957.1"/>
    <property type="molecule type" value="Genomic_DNA"/>
</dbReference>
<feature type="region of interest" description="Disordered" evidence="1">
    <location>
        <begin position="79"/>
        <end position="100"/>
    </location>
</feature>
<comment type="caution">
    <text evidence="2">The sequence shown here is derived from an EMBL/GenBank/DDBJ whole genome shotgun (WGS) entry which is preliminary data.</text>
</comment>
<organism evidence="2 3">
    <name type="scientific">Variovorax soli</name>
    <dbReference type="NCBI Taxonomy" id="376815"/>
    <lineage>
        <taxon>Bacteria</taxon>
        <taxon>Pseudomonadati</taxon>
        <taxon>Pseudomonadota</taxon>
        <taxon>Betaproteobacteria</taxon>
        <taxon>Burkholderiales</taxon>
        <taxon>Comamonadaceae</taxon>
        <taxon>Variovorax</taxon>
    </lineage>
</organism>
<accession>A0ABU1NEU1</accession>